<comment type="caution">
    <text evidence="9">The sequence shown here is derived from an EMBL/GenBank/DDBJ whole genome shotgun (WGS) entry which is preliminary data.</text>
</comment>
<evidence type="ECO:0000256" key="7">
    <source>
        <dbReference type="ARBA" id="ARBA00023136"/>
    </source>
</evidence>
<protein>
    <submittedName>
        <fullName evidence="9">Putative branched-subunit amino acid permease</fullName>
    </submittedName>
</protein>
<keyword evidence="10" id="KW-1185">Reference proteome</keyword>
<dbReference type="EMBL" id="SMAR01000014">
    <property type="protein sequence ID" value="TCT39099.1"/>
    <property type="molecule type" value="Genomic_DNA"/>
</dbReference>
<organism evidence="9 10">
    <name type="scientific">Martelella mediterranea</name>
    <dbReference type="NCBI Taxonomy" id="293089"/>
    <lineage>
        <taxon>Bacteria</taxon>
        <taxon>Pseudomonadati</taxon>
        <taxon>Pseudomonadota</taxon>
        <taxon>Alphaproteobacteria</taxon>
        <taxon>Hyphomicrobiales</taxon>
        <taxon>Aurantimonadaceae</taxon>
        <taxon>Martelella</taxon>
    </lineage>
</organism>
<evidence type="ECO:0000256" key="5">
    <source>
        <dbReference type="ARBA" id="ARBA00022692"/>
    </source>
</evidence>
<keyword evidence="7 8" id="KW-0472">Membrane</keyword>
<feature type="transmembrane region" description="Helical" evidence="8">
    <location>
        <begin position="66"/>
        <end position="82"/>
    </location>
</feature>
<evidence type="ECO:0000256" key="8">
    <source>
        <dbReference type="SAM" id="Phobius"/>
    </source>
</evidence>
<comment type="subcellular location">
    <subcellularLocation>
        <location evidence="1">Cell membrane</location>
        <topology evidence="1">Multi-pass membrane protein</topology>
    </subcellularLocation>
</comment>
<evidence type="ECO:0000256" key="2">
    <source>
        <dbReference type="ARBA" id="ARBA00010735"/>
    </source>
</evidence>
<evidence type="ECO:0000256" key="3">
    <source>
        <dbReference type="ARBA" id="ARBA00022448"/>
    </source>
</evidence>
<dbReference type="Pfam" id="PF03591">
    <property type="entry name" value="AzlC"/>
    <property type="match status" value="1"/>
</dbReference>
<name>A0A4R3NRK1_9HYPH</name>
<accession>A0A4R3NRK1</accession>
<keyword evidence="6 8" id="KW-1133">Transmembrane helix</keyword>
<evidence type="ECO:0000313" key="10">
    <source>
        <dbReference type="Proteomes" id="UP000295097"/>
    </source>
</evidence>
<gene>
    <name evidence="9" type="ORF">EDC90_101464</name>
</gene>
<keyword evidence="4" id="KW-1003">Cell membrane</keyword>
<dbReference type="PANTHER" id="PTHR34979:SF1">
    <property type="entry name" value="INNER MEMBRANE PROTEIN YGAZ"/>
    <property type="match status" value="1"/>
</dbReference>
<keyword evidence="3" id="KW-0813">Transport</keyword>
<feature type="transmembrane region" description="Helical" evidence="8">
    <location>
        <begin position="161"/>
        <end position="178"/>
    </location>
</feature>
<dbReference type="AlphaFoldDB" id="A0A4R3NRK1"/>
<evidence type="ECO:0000313" key="9">
    <source>
        <dbReference type="EMBL" id="TCT39099.1"/>
    </source>
</evidence>
<dbReference type="GO" id="GO:0005886">
    <property type="term" value="C:plasma membrane"/>
    <property type="evidence" value="ECO:0007669"/>
    <property type="project" value="UniProtKB-SubCell"/>
</dbReference>
<feature type="transmembrane region" description="Helical" evidence="8">
    <location>
        <begin position="185"/>
        <end position="201"/>
    </location>
</feature>
<evidence type="ECO:0000256" key="4">
    <source>
        <dbReference type="ARBA" id="ARBA00022475"/>
    </source>
</evidence>
<feature type="transmembrane region" description="Helical" evidence="8">
    <location>
        <begin position="128"/>
        <end position="155"/>
    </location>
</feature>
<keyword evidence="5 8" id="KW-0812">Transmembrane</keyword>
<evidence type="ECO:0000256" key="1">
    <source>
        <dbReference type="ARBA" id="ARBA00004651"/>
    </source>
</evidence>
<dbReference type="Proteomes" id="UP000295097">
    <property type="component" value="Unassembled WGS sequence"/>
</dbReference>
<reference evidence="9 10" key="1">
    <citation type="submission" date="2019-03" db="EMBL/GenBank/DDBJ databases">
        <title>Freshwater and sediment microbial communities from various areas in North America, analyzing microbe dynamics in response to fracking.</title>
        <authorList>
            <person name="Lamendella R."/>
        </authorList>
    </citation>
    <scope>NUCLEOTIDE SEQUENCE [LARGE SCALE GENOMIC DNA]</scope>
    <source>
        <strain evidence="9 10">175.2</strain>
    </source>
</reference>
<evidence type="ECO:0000256" key="6">
    <source>
        <dbReference type="ARBA" id="ARBA00022989"/>
    </source>
</evidence>
<sequence length="238" mass="25133">MTKNAEMINGAKAGLVPALSAAPFGALFGAVAISHGQSVFEAVMMSITIFAGASQLVGIELFGQRVAPWLIVLSVVAVNFRHVLYSAALTPVLAHFSLPRKMIAFFFMTDPQFAESLKRHEAGTPVTFAWYMGAAITIYGLWNVMTLIGALLGGFIQDPRALGLDVLLPIYFLSLVMGFRSRPNYLSIVAVSALASVLAYATVGSPWHVSCGALAGIALAAILPPKKATDTVSEVSSS</sequence>
<dbReference type="GO" id="GO:1903785">
    <property type="term" value="P:L-valine transmembrane transport"/>
    <property type="evidence" value="ECO:0007669"/>
    <property type="project" value="TreeGrafter"/>
</dbReference>
<dbReference type="PANTHER" id="PTHR34979">
    <property type="entry name" value="INNER MEMBRANE PROTEIN YGAZ"/>
    <property type="match status" value="1"/>
</dbReference>
<comment type="similarity">
    <text evidence="2">Belongs to the AzlC family.</text>
</comment>
<dbReference type="InterPro" id="IPR011606">
    <property type="entry name" value="Brnchd-chn_aa_trnsp_permease"/>
</dbReference>
<proteinExistence type="inferred from homology"/>